<keyword evidence="4" id="KW-1185">Reference proteome</keyword>
<dbReference type="Gene3D" id="2.40.128.110">
    <property type="entry name" value="Lipid/polyisoprenoid-binding, YceI-like"/>
    <property type="match status" value="1"/>
</dbReference>
<dbReference type="OrthoDB" id="9793816at2"/>
<sequence length="191" mass="21049">MKRILITLILGTLSFMTSAAPWKVDNEASDINFITTKKVNFSEVHKFTSFSGSLSDKGDFELAIDLASVWTNVAIRDTRMKEMLFEVASFPKLMLNANISMTALDKINVGSSASMQVDGKVSFHGETQTVPMKVSVIRLNEKELIVVSAQPVIINAEQFGLTRGVEKLREIAGLTSIGHSVPVSFILNLRR</sequence>
<evidence type="ECO:0000256" key="1">
    <source>
        <dbReference type="SAM" id="SignalP"/>
    </source>
</evidence>
<dbReference type="InterPro" id="IPR007372">
    <property type="entry name" value="Lipid/polyisoprenoid-bd_YceI"/>
</dbReference>
<evidence type="ECO:0000259" key="2">
    <source>
        <dbReference type="SMART" id="SM00867"/>
    </source>
</evidence>
<dbReference type="RefSeq" id="WP_143563649.1">
    <property type="nucleotide sequence ID" value="NZ_BMPL01000004.1"/>
</dbReference>
<dbReference type="InterPro" id="IPR027016">
    <property type="entry name" value="UCP029811"/>
</dbReference>
<dbReference type="PANTHER" id="PTHR34406">
    <property type="entry name" value="PROTEIN YCEI"/>
    <property type="match status" value="1"/>
</dbReference>
<dbReference type="Proteomes" id="UP000318126">
    <property type="component" value="Unassembled WGS sequence"/>
</dbReference>
<reference evidence="4" key="1">
    <citation type="submission" date="2019-07" db="EMBL/GenBank/DDBJ databases">
        <title>Shewanella sp. YLB-08 draft genomic sequence.</title>
        <authorList>
            <person name="Yu L."/>
        </authorList>
    </citation>
    <scope>NUCLEOTIDE SEQUENCE [LARGE SCALE GENOMIC DNA]</scope>
    <source>
        <strain evidence="4">JCM 20706</strain>
    </source>
</reference>
<organism evidence="3 4">
    <name type="scientific">Shewanella hanedai</name>
    <name type="common">Alteromonas hanedai</name>
    <dbReference type="NCBI Taxonomy" id="25"/>
    <lineage>
        <taxon>Bacteria</taxon>
        <taxon>Pseudomonadati</taxon>
        <taxon>Pseudomonadota</taxon>
        <taxon>Gammaproteobacteria</taxon>
        <taxon>Alteromonadales</taxon>
        <taxon>Shewanellaceae</taxon>
        <taxon>Shewanella</taxon>
    </lineage>
</organism>
<comment type="caution">
    <text evidence="3">The sequence shown here is derived from an EMBL/GenBank/DDBJ whole genome shotgun (WGS) entry which is preliminary data.</text>
</comment>
<dbReference type="Pfam" id="PF04264">
    <property type="entry name" value="YceI"/>
    <property type="match status" value="1"/>
</dbReference>
<dbReference type="SUPFAM" id="SSF101874">
    <property type="entry name" value="YceI-like"/>
    <property type="match status" value="1"/>
</dbReference>
<dbReference type="AlphaFoldDB" id="A0A553JRY5"/>
<feature type="domain" description="Lipid/polyisoprenoid-binding YceI-like" evidence="2">
    <location>
        <begin position="21"/>
        <end position="190"/>
    </location>
</feature>
<dbReference type="PIRSF" id="PIRSF029811">
    <property type="entry name" value="UCP029811"/>
    <property type="match status" value="1"/>
</dbReference>
<protein>
    <submittedName>
        <fullName evidence="3">YceI family protein</fullName>
    </submittedName>
</protein>
<dbReference type="EMBL" id="VKGK01000005">
    <property type="protein sequence ID" value="TRY15218.1"/>
    <property type="molecule type" value="Genomic_DNA"/>
</dbReference>
<proteinExistence type="predicted"/>
<evidence type="ECO:0000313" key="4">
    <source>
        <dbReference type="Proteomes" id="UP000318126"/>
    </source>
</evidence>
<keyword evidence="1" id="KW-0732">Signal</keyword>
<evidence type="ECO:0000313" key="3">
    <source>
        <dbReference type="EMBL" id="TRY15218.1"/>
    </source>
</evidence>
<dbReference type="SMART" id="SM00867">
    <property type="entry name" value="YceI"/>
    <property type="match status" value="1"/>
</dbReference>
<gene>
    <name evidence="3" type="ORF">FN961_05985</name>
</gene>
<dbReference type="InterPro" id="IPR036761">
    <property type="entry name" value="TTHA0802/YceI-like_sf"/>
</dbReference>
<accession>A0A553JRY5</accession>
<feature type="chain" id="PRO_5021880571" evidence="1">
    <location>
        <begin position="20"/>
        <end position="191"/>
    </location>
</feature>
<name>A0A553JRY5_SHEHA</name>
<feature type="signal peptide" evidence="1">
    <location>
        <begin position="1"/>
        <end position="19"/>
    </location>
</feature>
<dbReference type="PANTHER" id="PTHR34406:SF1">
    <property type="entry name" value="PROTEIN YCEI"/>
    <property type="match status" value="1"/>
</dbReference>